<keyword evidence="3" id="KW-1185">Reference proteome</keyword>
<evidence type="ECO:0000313" key="2">
    <source>
        <dbReference type="EMBL" id="SZX67299.1"/>
    </source>
</evidence>
<keyword evidence="1" id="KW-0472">Membrane</keyword>
<evidence type="ECO:0000256" key="1">
    <source>
        <dbReference type="SAM" id="Phobius"/>
    </source>
</evidence>
<dbReference type="EMBL" id="FNXT01000785">
    <property type="protein sequence ID" value="SZX67299.1"/>
    <property type="molecule type" value="Genomic_DNA"/>
</dbReference>
<protein>
    <submittedName>
        <fullName evidence="2">Uncharacterized protein</fullName>
    </submittedName>
</protein>
<reference evidence="2 3" key="1">
    <citation type="submission" date="2016-10" db="EMBL/GenBank/DDBJ databases">
        <authorList>
            <person name="Cai Z."/>
        </authorList>
    </citation>
    <scope>NUCLEOTIDE SEQUENCE [LARGE SCALE GENOMIC DNA]</scope>
</reference>
<evidence type="ECO:0000313" key="3">
    <source>
        <dbReference type="Proteomes" id="UP000256970"/>
    </source>
</evidence>
<gene>
    <name evidence="2" type="ORF">BQ4739_LOCUS7706</name>
</gene>
<keyword evidence="1" id="KW-1133">Transmembrane helix</keyword>
<keyword evidence="1" id="KW-0812">Transmembrane</keyword>
<organism evidence="2 3">
    <name type="scientific">Tetradesmus obliquus</name>
    <name type="common">Green alga</name>
    <name type="synonym">Acutodesmus obliquus</name>
    <dbReference type="NCBI Taxonomy" id="3088"/>
    <lineage>
        <taxon>Eukaryota</taxon>
        <taxon>Viridiplantae</taxon>
        <taxon>Chlorophyta</taxon>
        <taxon>core chlorophytes</taxon>
        <taxon>Chlorophyceae</taxon>
        <taxon>CS clade</taxon>
        <taxon>Sphaeropleales</taxon>
        <taxon>Scenedesmaceae</taxon>
        <taxon>Tetradesmus</taxon>
    </lineage>
</organism>
<name>A0A383VR23_TETOB</name>
<feature type="transmembrane region" description="Helical" evidence="1">
    <location>
        <begin position="47"/>
        <end position="68"/>
    </location>
</feature>
<proteinExistence type="predicted"/>
<accession>A0A383VR23</accession>
<sequence>MRVEQVAHNSDDNEWGCLMTFEPTGSMSLLPLGLVNSAERTEQRRSWWFGLVLCWAGWICCSTSGCMMK</sequence>
<dbReference type="Proteomes" id="UP000256970">
    <property type="component" value="Unassembled WGS sequence"/>
</dbReference>
<dbReference type="AlphaFoldDB" id="A0A383VR23"/>